<protein>
    <submittedName>
        <fullName evidence="2">Uncharacterized protein</fullName>
    </submittedName>
</protein>
<feature type="transmembrane region" description="Helical" evidence="1">
    <location>
        <begin position="45"/>
        <end position="66"/>
    </location>
</feature>
<evidence type="ECO:0000313" key="2">
    <source>
        <dbReference type="EMBL" id="KAB1443632.1"/>
    </source>
</evidence>
<accession>A0A6N6N626</accession>
<keyword evidence="1" id="KW-1133">Transmembrane helix</keyword>
<evidence type="ECO:0000313" key="3">
    <source>
        <dbReference type="Proteomes" id="UP000438699"/>
    </source>
</evidence>
<dbReference type="Proteomes" id="UP000438699">
    <property type="component" value="Unassembled WGS sequence"/>
</dbReference>
<name>A0A6N6N626_9BACT</name>
<sequence>MGADASLTVADAIQPFLDLNSLTLLQHIPLEWAAKLTYVLVTTQLALALWWIGLFFCVTGALLKIIRR</sequence>
<organism evidence="2 3">
    <name type="scientific">Pseudodesulfovibrio senegalensis</name>
    <dbReference type="NCBI Taxonomy" id="1721087"/>
    <lineage>
        <taxon>Bacteria</taxon>
        <taxon>Pseudomonadati</taxon>
        <taxon>Thermodesulfobacteriota</taxon>
        <taxon>Desulfovibrionia</taxon>
        <taxon>Desulfovibrionales</taxon>
        <taxon>Desulfovibrionaceae</taxon>
    </lineage>
</organism>
<evidence type="ECO:0000256" key="1">
    <source>
        <dbReference type="SAM" id="Phobius"/>
    </source>
</evidence>
<dbReference type="EMBL" id="WAIE01000001">
    <property type="protein sequence ID" value="KAB1443632.1"/>
    <property type="molecule type" value="Genomic_DNA"/>
</dbReference>
<reference evidence="2 3" key="1">
    <citation type="journal article" date="2017" name="Int. J. Syst. Evol. Microbiol.">
        <title>Desulfovibrio senegalensis sp. nov., a mesophilic sulfate reducer isolated from marine sediment.</title>
        <authorList>
            <person name="Thioye A."/>
            <person name="Gam Z.B.A."/>
            <person name="Mbengue M."/>
            <person name="Cayol J.L."/>
            <person name="Joseph-Bartoli M."/>
            <person name="Toure-Kane C."/>
            <person name="Labat M."/>
        </authorList>
    </citation>
    <scope>NUCLEOTIDE SEQUENCE [LARGE SCALE GENOMIC DNA]</scope>
    <source>
        <strain evidence="2 3">DSM 101509</strain>
    </source>
</reference>
<keyword evidence="1" id="KW-0812">Transmembrane</keyword>
<gene>
    <name evidence="2" type="ORF">F8A88_05175</name>
</gene>
<keyword evidence="3" id="KW-1185">Reference proteome</keyword>
<keyword evidence="1" id="KW-0472">Membrane</keyword>
<dbReference type="AlphaFoldDB" id="A0A6N6N626"/>
<comment type="caution">
    <text evidence="2">The sequence shown here is derived from an EMBL/GenBank/DDBJ whole genome shotgun (WGS) entry which is preliminary data.</text>
</comment>
<proteinExistence type="predicted"/>